<gene>
    <name evidence="4" type="ORF">LAS9267_01995</name>
</gene>
<dbReference type="AlphaFoldDB" id="A0AAE8LXE0"/>
<organism evidence="4 5">
    <name type="scientific">Latilactobacillus sakei</name>
    <name type="common">Lactobacillus sakei</name>
    <dbReference type="NCBI Taxonomy" id="1599"/>
    <lineage>
        <taxon>Bacteria</taxon>
        <taxon>Bacillati</taxon>
        <taxon>Bacillota</taxon>
        <taxon>Bacilli</taxon>
        <taxon>Lactobacillales</taxon>
        <taxon>Lactobacillaceae</taxon>
        <taxon>Latilactobacillus</taxon>
    </lineage>
</organism>
<protein>
    <recommendedName>
        <fullName evidence="3">YobI-like P-loop NTPase domain-containing protein</fullName>
    </recommendedName>
</protein>
<evidence type="ECO:0000256" key="2">
    <source>
        <dbReference type="SAM" id="Phobius"/>
    </source>
</evidence>
<evidence type="ECO:0000256" key="1">
    <source>
        <dbReference type="SAM" id="Coils"/>
    </source>
</evidence>
<evidence type="ECO:0000313" key="4">
    <source>
        <dbReference type="EMBL" id="SPE23438.1"/>
    </source>
</evidence>
<sequence length="1241" mass="145243">MEKNFESLTPKNDIDISTYEEALSFALAEKTITNIALTGPYGAGKSSVIESYKMKHPEKGFMNISLTHFEGNEATGTNILEGKIINQLLHQIDYNKIPQTIFKIKNNTKKSTLWKYTILILVFICSALLVVKFKNWTRYLNGSFTNKNSGKLVMNLVKFLSSEQFNLIVLCIFTGSIVFFMYSIIKFQINKQFLKKITIKGNEIEIFQDQNESYFDKFMNDVIYLFTSSGKNVVIFEDLDRFNNPTIYERLYEINLLVNKRLAVNKKKNQIKFIYLIKDDAFTSKDRTKLFDFIIPIIPVIDSSNSFEQFIQTFKDAGISNDFDIKVLRKLSLYIDDMRLLKNISNEYLIYKDRLSEITLDNNKLLATIIYKNLFPKDFSKFQLGIGFINEIFSKKSSLIQDIIEKIEKQISNLEKQLEDSEIETLNSVNELDALFLKNPTDGFYTVNEKKESDFENRSDFIAAIKNNSFDVKQATYTSGYYSSELKTTLSAKNISGIFEELKDKKEYLVKLNNLNNKESTKRTNLINKKEELKLRMEKVYSESMSDVLLSSEIDLNDFINKLECDENLIKSPYFDLIIFIVREGLIDENYTDYLTYFYENNLNIEDKEFLRGIYDRRPKEWTYSLTNFDRITTELSVEELIRFKVLNLDLSIFYIENMDKYDSEVTAIFNVIRNSESSVYILDIYERFKEEKKLLNFFGILESKWNLVLKDLISLNLEKRLKIEEFIYIAIFYFSDSSVKDNDSTIKIKDFIEQSSDFEEYLKVSDIPSEDYLKRLSKLNIKFMEINATKIQTKKIVELNMFQLSENNLKNAFMVYELDINKRFYSDNISLLLSEEILKVNIYENQLNEYINLYLSLSNELLRETPEIIVELMNNPSLSSENSSGVIDRLELPKKINEINSVKDLSQRKMLFDSGNILVSEENIIEYFLLSENQVNDSLVDKINTNNIELNFQTIKGRYAEEILSSLYDNLVIKNSIDTHKYISILKSFELVYKDGFNKEGIQIEKIKELILAGIIEVTMPNIVAIMKKYEEVVYAFVKRDMNTFIDVFGQEDCYNQSVLIKLIANENLTEKEKKGLIDTSKENISILNSSYPKDIKAYIVQHKFKESDLPELISSYANVNTKLQQAIYDRALENINIIIENEYVVDKALLVRLLLDEQTENKKLLFAVNVEMMTFNELLVFIKKLDFPIEFINVLKGKRPKFEVNKINKLILDTYLDRNYINRIHEEDGEYRVYGKRIL</sequence>
<evidence type="ECO:0000313" key="5">
    <source>
        <dbReference type="Proteomes" id="UP000239650"/>
    </source>
</evidence>
<evidence type="ECO:0000259" key="3">
    <source>
        <dbReference type="Pfam" id="PF20693"/>
    </source>
</evidence>
<reference evidence="4 5" key="1">
    <citation type="submission" date="2018-02" db="EMBL/GenBank/DDBJ databases">
        <authorList>
            <person name="Rodrigo-Torres L."/>
            <person name="Arahal R. D."/>
            <person name="Lucena T."/>
        </authorList>
    </citation>
    <scope>NUCLEOTIDE SEQUENCE [LARGE SCALE GENOMIC DNA]</scope>
    <source>
        <strain evidence="4 5">CECT 9267</strain>
    </source>
</reference>
<dbReference type="Pfam" id="PF20693">
    <property type="entry name" value="YobI-ATPase"/>
    <property type="match status" value="1"/>
</dbReference>
<keyword evidence="2" id="KW-1133">Transmembrane helix</keyword>
<dbReference type="InterPro" id="IPR048428">
    <property type="entry name" value="YobI-NTPase"/>
</dbReference>
<keyword evidence="2" id="KW-0472">Membrane</keyword>
<proteinExistence type="predicted"/>
<dbReference type="Proteomes" id="UP000239650">
    <property type="component" value="Unassembled WGS sequence"/>
</dbReference>
<dbReference type="EMBL" id="OKRC01000013">
    <property type="protein sequence ID" value="SPE23438.1"/>
    <property type="molecule type" value="Genomic_DNA"/>
</dbReference>
<feature type="domain" description="YobI-like P-loop NTPase" evidence="3">
    <location>
        <begin position="19"/>
        <end position="389"/>
    </location>
</feature>
<dbReference type="RefSeq" id="WP_076645149.1">
    <property type="nucleotide sequence ID" value="NZ_CP020806.1"/>
</dbReference>
<keyword evidence="2" id="KW-0812">Transmembrane</keyword>
<feature type="transmembrane region" description="Helical" evidence="2">
    <location>
        <begin position="165"/>
        <end position="185"/>
    </location>
</feature>
<keyword evidence="1" id="KW-0175">Coiled coil</keyword>
<feature type="transmembrane region" description="Helical" evidence="2">
    <location>
        <begin position="113"/>
        <end position="131"/>
    </location>
</feature>
<name>A0AAE8LXE0_LATSK</name>
<accession>A0AAE8LXE0</accession>
<feature type="coiled-coil region" evidence="1">
    <location>
        <begin position="397"/>
        <end position="424"/>
    </location>
</feature>
<comment type="caution">
    <text evidence="4">The sequence shown here is derived from an EMBL/GenBank/DDBJ whole genome shotgun (WGS) entry which is preliminary data.</text>
</comment>